<dbReference type="Proteomes" id="UP000193920">
    <property type="component" value="Unassembled WGS sequence"/>
</dbReference>
<comment type="caution">
    <text evidence="2">The sequence shown here is derived from an EMBL/GenBank/DDBJ whole genome shotgun (WGS) entry which is preliminary data.</text>
</comment>
<evidence type="ECO:0000256" key="1">
    <source>
        <dbReference type="SAM" id="Coils"/>
    </source>
</evidence>
<name>A0A1Y2EL31_9FUNG</name>
<protein>
    <submittedName>
        <fullName evidence="2">Uncharacterized protein</fullName>
    </submittedName>
</protein>
<dbReference type="AlphaFoldDB" id="A0A1Y2EL31"/>
<reference evidence="2 3" key="1">
    <citation type="submission" date="2016-08" db="EMBL/GenBank/DDBJ databases">
        <title>A Parts List for Fungal Cellulosomes Revealed by Comparative Genomics.</title>
        <authorList>
            <consortium name="DOE Joint Genome Institute"/>
            <person name="Haitjema C.H."/>
            <person name="Gilmore S.P."/>
            <person name="Henske J.K."/>
            <person name="Solomon K.V."/>
            <person name="De Groot R."/>
            <person name="Kuo A."/>
            <person name="Mondo S.J."/>
            <person name="Salamov A.A."/>
            <person name="Labutti K."/>
            <person name="Zhao Z."/>
            <person name="Chiniquy J."/>
            <person name="Barry K."/>
            <person name="Brewer H.M."/>
            <person name="Purvine S.O."/>
            <person name="Wright A.T."/>
            <person name="Boxma B."/>
            <person name="Van Alen T."/>
            <person name="Hackstein J.H."/>
            <person name="Baker S.E."/>
            <person name="Grigoriev I.V."/>
            <person name="O'Malley M.A."/>
        </authorList>
    </citation>
    <scope>NUCLEOTIDE SEQUENCE [LARGE SCALE GENOMIC DNA]</scope>
    <source>
        <strain evidence="2 3">G1</strain>
    </source>
</reference>
<organism evidence="2 3">
    <name type="scientific">Neocallimastix californiae</name>
    <dbReference type="NCBI Taxonomy" id="1754190"/>
    <lineage>
        <taxon>Eukaryota</taxon>
        <taxon>Fungi</taxon>
        <taxon>Fungi incertae sedis</taxon>
        <taxon>Chytridiomycota</taxon>
        <taxon>Chytridiomycota incertae sedis</taxon>
        <taxon>Neocallimastigomycetes</taxon>
        <taxon>Neocallimastigales</taxon>
        <taxon>Neocallimastigaceae</taxon>
        <taxon>Neocallimastix</taxon>
    </lineage>
</organism>
<evidence type="ECO:0000313" key="3">
    <source>
        <dbReference type="Proteomes" id="UP000193920"/>
    </source>
</evidence>
<keyword evidence="1" id="KW-0175">Coiled coil</keyword>
<feature type="coiled-coil region" evidence="1">
    <location>
        <begin position="13"/>
        <end position="82"/>
    </location>
</feature>
<accession>A0A1Y2EL31</accession>
<dbReference type="EMBL" id="MCOG01000040">
    <property type="protein sequence ID" value="ORY72262.1"/>
    <property type="molecule type" value="Genomic_DNA"/>
</dbReference>
<keyword evidence="3" id="KW-1185">Reference proteome</keyword>
<proteinExistence type="predicted"/>
<gene>
    <name evidence="2" type="ORF">LY90DRAFT_503790</name>
</gene>
<evidence type="ECO:0000313" key="2">
    <source>
        <dbReference type="EMBL" id="ORY72262.1"/>
    </source>
</evidence>
<sequence>MDFKQTTFGIKILKLLKKNNSELNEQKLETTKEVNELNEKIKALENKNNILEGKLNTINNENSELKNKIESLDICIKNLQNIMDSTQCKSIGSSFLYSSIRSAICSRKMWL</sequence>
<dbReference type="Gene3D" id="1.20.5.490">
    <property type="entry name" value="Single helix bin"/>
    <property type="match status" value="1"/>
</dbReference>